<dbReference type="InterPro" id="IPR020904">
    <property type="entry name" value="Sc_DH/Rdtase_CS"/>
</dbReference>
<dbReference type="PRINTS" id="PR00080">
    <property type="entry name" value="SDRFAMILY"/>
</dbReference>
<keyword evidence="8" id="KW-1185">Reference proteome</keyword>
<dbReference type="EMBL" id="VCDI01000019">
    <property type="protein sequence ID" value="TLU70474.1"/>
    <property type="molecule type" value="Genomic_DNA"/>
</dbReference>
<feature type="region of interest" description="Disordered" evidence="4">
    <location>
        <begin position="261"/>
        <end position="281"/>
    </location>
</feature>
<evidence type="ECO:0000256" key="2">
    <source>
        <dbReference type="ARBA" id="ARBA00023002"/>
    </source>
</evidence>
<accession>A0A5R9IYA5</accession>
<dbReference type="AlphaFoldDB" id="A0A5R9IYA5"/>
<evidence type="ECO:0000313" key="8">
    <source>
        <dbReference type="Proteomes" id="UP000305654"/>
    </source>
</evidence>
<comment type="caution">
    <text evidence="7">The sequence shown here is derived from an EMBL/GenBank/DDBJ whole genome shotgun (WGS) entry which is preliminary data.</text>
</comment>
<evidence type="ECO:0000256" key="5">
    <source>
        <dbReference type="SAM" id="Phobius"/>
    </source>
</evidence>
<evidence type="ECO:0000256" key="4">
    <source>
        <dbReference type="SAM" id="MobiDB-lite"/>
    </source>
</evidence>
<protein>
    <submittedName>
        <fullName evidence="7">SDR family NAD(P)-dependent oxidoreductase</fullName>
    </submittedName>
</protein>
<evidence type="ECO:0000313" key="7">
    <source>
        <dbReference type="EMBL" id="TLU70474.1"/>
    </source>
</evidence>
<dbReference type="RefSeq" id="WP_138328152.1">
    <property type="nucleotide sequence ID" value="NZ_VCDI01000019.1"/>
</dbReference>
<dbReference type="InterPro" id="IPR057326">
    <property type="entry name" value="KR_dom"/>
</dbReference>
<dbReference type="Proteomes" id="UP000305654">
    <property type="component" value="Unassembled WGS sequence"/>
</dbReference>
<dbReference type="PANTHER" id="PTHR44196:SF1">
    <property type="entry name" value="DEHYDROGENASE_REDUCTASE SDR FAMILY MEMBER 7B"/>
    <property type="match status" value="1"/>
</dbReference>
<proteinExistence type="inferred from homology"/>
<feature type="transmembrane region" description="Helical" evidence="5">
    <location>
        <begin position="303"/>
        <end position="330"/>
    </location>
</feature>
<dbReference type="OrthoDB" id="9781689at2"/>
<evidence type="ECO:0000256" key="3">
    <source>
        <dbReference type="RuleBase" id="RU000363"/>
    </source>
</evidence>
<comment type="similarity">
    <text evidence="1 3">Belongs to the short-chain dehydrogenases/reductases (SDR) family.</text>
</comment>
<dbReference type="GO" id="GO:0016491">
    <property type="term" value="F:oxidoreductase activity"/>
    <property type="evidence" value="ECO:0007669"/>
    <property type="project" value="UniProtKB-KW"/>
</dbReference>
<dbReference type="Gene3D" id="3.40.50.720">
    <property type="entry name" value="NAD(P)-binding Rossmann-like Domain"/>
    <property type="match status" value="1"/>
</dbReference>
<dbReference type="SUPFAM" id="SSF51735">
    <property type="entry name" value="NAD(P)-binding Rossmann-fold domains"/>
    <property type="match status" value="1"/>
</dbReference>
<dbReference type="InterPro" id="IPR036291">
    <property type="entry name" value="NAD(P)-bd_dom_sf"/>
</dbReference>
<feature type="domain" description="Ketoreductase" evidence="6">
    <location>
        <begin position="3"/>
        <end position="186"/>
    </location>
</feature>
<name>A0A5R9IYA5_9PROT</name>
<organism evidence="7 8">
    <name type="scientific">Lichenicoccus roseus</name>
    <dbReference type="NCBI Taxonomy" id="2683649"/>
    <lineage>
        <taxon>Bacteria</taxon>
        <taxon>Pseudomonadati</taxon>
        <taxon>Pseudomonadota</taxon>
        <taxon>Alphaproteobacteria</taxon>
        <taxon>Acetobacterales</taxon>
        <taxon>Acetobacteraceae</taxon>
        <taxon>Lichenicoccus</taxon>
    </lineage>
</organism>
<keyword evidence="5" id="KW-0812">Transmembrane</keyword>
<dbReference type="PANTHER" id="PTHR44196">
    <property type="entry name" value="DEHYDROGENASE/REDUCTASE SDR FAMILY MEMBER 7B"/>
    <property type="match status" value="1"/>
</dbReference>
<evidence type="ECO:0000256" key="1">
    <source>
        <dbReference type="ARBA" id="ARBA00006484"/>
    </source>
</evidence>
<dbReference type="GO" id="GO:0016020">
    <property type="term" value="C:membrane"/>
    <property type="evidence" value="ECO:0007669"/>
    <property type="project" value="TreeGrafter"/>
</dbReference>
<evidence type="ECO:0000259" key="6">
    <source>
        <dbReference type="SMART" id="SM00822"/>
    </source>
</evidence>
<keyword evidence="5" id="KW-0472">Membrane</keyword>
<gene>
    <name evidence="7" type="ORF">FE263_21770</name>
</gene>
<sequence>MAQVVVITGGSAGIGRATARAFAARGYDIGLIARGAERLAEAKAELEATGVRVHTVAADVADADAVDLAANDIEAALGPVDVWINNAMATIYSPIQGLDAAEIRRVTEVTYLGAVNGTLTALKRMKTGTIVQVSSVLSWRAIPIQGPYCGAKFALRGFTESLRAELIHDRSLIHLTMVHLPAINTPQFDWARNKTGRQTQAPSPYQPEVAADAILYAATHKRRDVFVGSSTPPTILAARLAPGLVDRALAKKGYDQLGTKAIPPSDGNLYEPAPGGGQAARGRFDAEANSRRDIYTSRQADSVAAGLLLVGAIGLTMLVTSPFVAGPALAARAVSRALRR</sequence>
<dbReference type="Pfam" id="PF00106">
    <property type="entry name" value="adh_short"/>
    <property type="match status" value="1"/>
</dbReference>
<keyword evidence="5" id="KW-1133">Transmembrane helix</keyword>
<dbReference type="InterPro" id="IPR002347">
    <property type="entry name" value="SDR_fam"/>
</dbReference>
<keyword evidence="2" id="KW-0560">Oxidoreductase</keyword>
<dbReference type="NCBIfam" id="NF005495">
    <property type="entry name" value="PRK07109.1"/>
    <property type="match status" value="1"/>
</dbReference>
<dbReference type="PRINTS" id="PR00081">
    <property type="entry name" value="GDHRDH"/>
</dbReference>
<reference evidence="7 8" key="1">
    <citation type="submission" date="2019-05" db="EMBL/GenBank/DDBJ databases">
        <authorList>
            <person name="Pankratov T."/>
            <person name="Grouzdev D."/>
        </authorList>
    </citation>
    <scope>NUCLEOTIDE SEQUENCE [LARGE SCALE GENOMIC DNA]</scope>
    <source>
        <strain evidence="7 8">KEBCLARHB70R</strain>
    </source>
</reference>
<dbReference type="SMART" id="SM00822">
    <property type="entry name" value="PKS_KR"/>
    <property type="match status" value="1"/>
</dbReference>
<dbReference type="PROSITE" id="PS00061">
    <property type="entry name" value="ADH_SHORT"/>
    <property type="match status" value="1"/>
</dbReference>